<evidence type="ECO:0008006" key="3">
    <source>
        <dbReference type="Google" id="ProtNLM"/>
    </source>
</evidence>
<dbReference type="Proteomes" id="UP001153555">
    <property type="component" value="Unassembled WGS sequence"/>
</dbReference>
<dbReference type="PANTHER" id="PTHR46951">
    <property type="entry name" value="BED-TYPE DOMAIN-CONTAINING PROTEIN"/>
    <property type="match status" value="1"/>
</dbReference>
<name>A0A9N7MSN0_STRHE</name>
<accession>A0A9N7MSN0</accession>
<comment type="caution">
    <text evidence="1">The sequence shown here is derived from an EMBL/GenBank/DDBJ whole genome shotgun (WGS) entry which is preliminary data.</text>
</comment>
<dbReference type="EMBL" id="CACSLK010011299">
    <property type="protein sequence ID" value="CAA0813171.1"/>
    <property type="molecule type" value="Genomic_DNA"/>
</dbReference>
<reference evidence="1" key="1">
    <citation type="submission" date="2019-12" db="EMBL/GenBank/DDBJ databases">
        <authorList>
            <person name="Scholes J."/>
        </authorList>
    </citation>
    <scope>NUCLEOTIDE SEQUENCE</scope>
</reference>
<dbReference type="PANTHER" id="PTHR46951:SF2">
    <property type="entry name" value="BED-TYPE DOMAIN-CONTAINING PROTEIN"/>
    <property type="match status" value="1"/>
</dbReference>
<protein>
    <recommendedName>
        <fullName evidence="3">BED-type domain-containing protein</fullName>
    </recommendedName>
</protein>
<keyword evidence="2" id="KW-1185">Reference proteome</keyword>
<evidence type="ECO:0000313" key="2">
    <source>
        <dbReference type="Proteomes" id="UP001153555"/>
    </source>
</evidence>
<sequence length="223" mass="25006">MAESSDNPPAPPKYPSNDPQWKYVRMVKEDCRNDLKCIFCGTTTKGGISRAKYHIDGGSTSVKVCTEAPPAVVEEIRSFKLNKAAATAKKNNFKISAPTYGIHHEDPGEAPIPPSSMSMTMDSQKRPRQTRPMDMYLTADKGKQTTINEAWKKEFRVKVCMAISEWMYDAAIPFNALTYPNFQNMLNHIGQYGLGLQGPSMYEAKVHFLSKAVENVDNDYIKL</sequence>
<organism evidence="1 2">
    <name type="scientific">Striga hermonthica</name>
    <name type="common">Purple witchweed</name>
    <name type="synonym">Buchnera hermonthica</name>
    <dbReference type="NCBI Taxonomy" id="68872"/>
    <lineage>
        <taxon>Eukaryota</taxon>
        <taxon>Viridiplantae</taxon>
        <taxon>Streptophyta</taxon>
        <taxon>Embryophyta</taxon>
        <taxon>Tracheophyta</taxon>
        <taxon>Spermatophyta</taxon>
        <taxon>Magnoliopsida</taxon>
        <taxon>eudicotyledons</taxon>
        <taxon>Gunneridae</taxon>
        <taxon>Pentapetalae</taxon>
        <taxon>asterids</taxon>
        <taxon>lamiids</taxon>
        <taxon>Lamiales</taxon>
        <taxon>Orobanchaceae</taxon>
        <taxon>Buchnereae</taxon>
        <taxon>Striga</taxon>
    </lineage>
</organism>
<evidence type="ECO:0000313" key="1">
    <source>
        <dbReference type="EMBL" id="CAA0813171.1"/>
    </source>
</evidence>
<feature type="non-terminal residue" evidence="1">
    <location>
        <position position="223"/>
    </location>
</feature>
<proteinExistence type="predicted"/>
<gene>
    <name evidence="1" type="ORF">SHERM_13730</name>
</gene>
<dbReference type="OrthoDB" id="2442898at2759"/>
<dbReference type="AlphaFoldDB" id="A0A9N7MSN0"/>